<evidence type="ECO:0000313" key="2">
    <source>
        <dbReference type="Proteomes" id="UP000321800"/>
    </source>
</evidence>
<sequence>MFPLGVVEITLRNAIDALLVSQYGATWHLHAGFRNTVLMKEGLATLDKAIKRAGLAPVRSQVVAELTFDFWSNLFRPNYGALWRTGLNIVFPNLPKTTTRHDVQQMVRSINEFRNRVAHHEPILDLNVTEVHANIVGLVTMRCAETAAWLRHHSTLNTIIRTRPRGSTAGFVSLASRLAPDYIPVTEETTLENVATQFDRKHQVAICRDGQGALLAAFGPLDLIRFLADNTKTNDGMTAPRELTVREMLEANVAPAWIALPANGPFSDAVVQLTGNTINIVVGIDSADMVVGVITRALRRY</sequence>
<dbReference type="InterPro" id="IPR046342">
    <property type="entry name" value="CBS_dom_sf"/>
</dbReference>
<comment type="caution">
    <text evidence="1">The sequence shown here is derived from an EMBL/GenBank/DDBJ whole genome shotgun (WGS) entry which is preliminary data.</text>
</comment>
<proteinExistence type="predicted"/>
<dbReference type="Proteomes" id="UP000321800">
    <property type="component" value="Unassembled WGS sequence"/>
</dbReference>
<dbReference type="EMBL" id="BJVR01000066">
    <property type="protein sequence ID" value="GEL51781.1"/>
    <property type="molecule type" value="Genomic_DNA"/>
</dbReference>
<dbReference type="AlphaFoldDB" id="A0A511FS53"/>
<name>A0A511FS53_9PROT</name>
<evidence type="ECO:0000313" key="1">
    <source>
        <dbReference type="EMBL" id="GEL51781.1"/>
    </source>
</evidence>
<reference evidence="1 2" key="1">
    <citation type="submission" date="2019-07" db="EMBL/GenBank/DDBJ databases">
        <title>Whole genome shotgun sequence of Acetobacter tropicalis NBRC 16470.</title>
        <authorList>
            <person name="Hosoyama A."/>
            <person name="Uohara A."/>
            <person name="Ohji S."/>
            <person name="Ichikawa N."/>
        </authorList>
    </citation>
    <scope>NUCLEOTIDE SEQUENCE [LARGE SCALE GENOMIC DNA]</scope>
    <source>
        <strain evidence="1 2">NBRC 16470</strain>
    </source>
</reference>
<protein>
    <recommendedName>
        <fullName evidence="3">Abi-like protein</fullName>
    </recommendedName>
</protein>
<organism evidence="1 2">
    <name type="scientific">Acetobacter tropicalis</name>
    <dbReference type="NCBI Taxonomy" id="104102"/>
    <lineage>
        <taxon>Bacteria</taxon>
        <taxon>Pseudomonadati</taxon>
        <taxon>Pseudomonadota</taxon>
        <taxon>Alphaproteobacteria</taxon>
        <taxon>Acetobacterales</taxon>
        <taxon>Acetobacteraceae</taxon>
        <taxon>Acetobacter</taxon>
    </lineage>
</organism>
<dbReference type="SUPFAM" id="SSF54631">
    <property type="entry name" value="CBS-domain pair"/>
    <property type="match status" value="1"/>
</dbReference>
<gene>
    <name evidence="1" type="ORF">ATR01nite_28560</name>
</gene>
<evidence type="ECO:0008006" key="3">
    <source>
        <dbReference type="Google" id="ProtNLM"/>
    </source>
</evidence>
<accession>A0A511FS53</accession>